<keyword evidence="4" id="KW-1185">Reference proteome</keyword>
<evidence type="ECO:0000313" key="2">
    <source>
        <dbReference type="EMBL" id="PNT61577.1"/>
    </source>
</evidence>
<dbReference type="Proteomes" id="UP000008810">
    <property type="component" value="Chromosome 5"/>
</dbReference>
<feature type="transmembrane region" description="Helical" evidence="1">
    <location>
        <begin position="21"/>
        <end position="41"/>
    </location>
</feature>
<proteinExistence type="predicted"/>
<reference evidence="2 3" key="1">
    <citation type="journal article" date="2010" name="Nature">
        <title>Genome sequencing and analysis of the model grass Brachypodium distachyon.</title>
        <authorList>
            <consortium name="International Brachypodium Initiative"/>
        </authorList>
    </citation>
    <scope>NUCLEOTIDE SEQUENCE [LARGE SCALE GENOMIC DNA]</scope>
    <source>
        <strain evidence="2 3">Bd21</strain>
    </source>
</reference>
<keyword evidence="1" id="KW-0472">Membrane</keyword>
<gene>
    <name evidence="2" type="ORF">BRADI_5g17123v3</name>
</gene>
<sequence>MVLQLLTPQMFRQNHLPCLPGIILLICTFCFLLLCFSIVRIAPVQPAGDLQKLFKSVLANSLWFCLLHRRRRLFLETNQRPRCEKTLIIA</sequence>
<protein>
    <submittedName>
        <fullName evidence="2 3">Uncharacterized protein</fullName>
    </submittedName>
</protein>
<name>A0A2K2CHS4_BRADI</name>
<organism evidence="2">
    <name type="scientific">Brachypodium distachyon</name>
    <name type="common">Purple false brome</name>
    <name type="synonym">Trachynia distachya</name>
    <dbReference type="NCBI Taxonomy" id="15368"/>
    <lineage>
        <taxon>Eukaryota</taxon>
        <taxon>Viridiplantae</taxon>
        <taxon>Streptophyta</taxon>
        <taxon>Embryophyta</taxon>
        <taxon>Tracheophyta</taxon>
        <taxon>Spermatophyta</taxon>
        <taxon>Magnoliopsida</taxon>
        <taxon>Liliopsida</taxon>
        <taxon>Poales</taxon>
        <taxon>Poaceae</taxon>
        <taxon>BOP clade</taxon>
        <taxon>Pooideae</taxon>
        <taxon>Stipodae</taxon>
        <taxon>Brachypodieae</taxon>
        <taxon>Brachypodium</taxon>
    </lineage>
</organism>
<dbReference type="AlphaFoldDB" id="A0A2K2CHS4"/>
<reference evidence="3" key="3">
    <citation type="submission" date="2018-08" db="UniProtKB">
        <authorList>
            <consortium name="EnsemblPlants"/>
        </authorList>
    </citation>
    <scope>IDENTIFICATION</scope>
    <source>
        <strain evidence="3">cv. Bd21</strain>
    </source>
</reference>
<dbReference type="EMBL" id="CM000884">
    <property type="protein sequence ID" value="PNT61577.1"/>
    <property type="molecule type" value="Genomic_DNA"/>
</dbReference>
<keyword evidence="1" id="KW-0812">Transmembrane</keyword>
<reference evidence="2" key="2">
    <citation type="submission" date="2017-06" db="EMBL/GenBank/DDBJ databases">
        <title>WGS assembly of Brachypodium distachyon.</title>
        <authorList>
            <consortium name="The International Brachypodium Initiative"/>
            <person name="Lucas S."/>
            <person name="Harmon-Smith M."/>
            <person name="Lail K."/>
            <person name="Tice H."/>
            <person name="Grimwood J."/>
            <person name="Bruce D."/>
            <person name="Barry K."/>
            <person name="Shu S."/>
            <person name="Lindquist E."/>
            <person name="Wang M."/>
            <person name="Pitluck S."/>
            <person name="Vogel J.P."/>
            <person name="Garvin D.F."/>
            <person name="Mockler T.C."/>
            <person name="Schmutz J."/>
            <person name="Rokhsar D."/>
            <person name="Bevan M.W."/>
        </authorList>
    </citation>
    <scope>NUCLEOTIDE SEQUENCE</scope>
    <source>
        <strain evidence="2">Bd21</strain>
    </source>
</reference>
<evidence type="ECO:0000313" key="4">
    <source>
        <dbReference type="Proteomes" id="UP000008810"/>
    </source>
</evidence>
<evidence type="ECO:0000256" key="1">
    <source>
        <dbReference type="SAM" id="Phobius"/>
    </source>
</evidence>
<evidence type="ECO:0000313" key="3">
    <source>
        <dbReference type="EnsemblPlants" id="PNT61577"/>
    </source>
</evidence>
<dbReference type="Gramene" id="PNT61577">
    <property type="protein sequence ID" value="PNT61577"/>
    <property type="gene ID" value="BRADI_5g17123v3"/>
</dbReference>
<keyword evidence="1" id="KW-1133">Transmembrane helix</keyword>
<dbReference type="InParanoid" id="A0A2K2CHS4"/>
<accession>A0A2K2CHS4</accession>
<dbReference type="EnsemblPlants" id="PNT61577">
    <property type="protein sequence ID" value="PNT61577"/>
    <property type="gene ID" value="BRADI_5g17123v3"/>
</dbReference>